<keyword evidence="6" id="KW-1185">Reference proteome</keyword>
<dbReference type="Gene3D" id="1.10.10.60">
    <property type="entry name" value="Homeodomain-like"/>
    <property type="match status" value="2"/>
</dbReference>
<dbReference type="PROSITE" id="PS01124">
    <property type="entry name" value="HTH_ARAC_FAMILY_2"/>
    <property type="match status" value="1"/>
</dbReference>
<dbReference type="PRINTS" id="PR00032">
    <property type="entry name" value="HTHARAC"/>
</dbReference>
<keyword evidence="3" id="KW-0804">Transcription</keyword>
<reference evidence="5" key="1">
    <citation type="journal article" date="2014" name="Int. J. Syst. Evol. Microbiol.">
        <title>Complete genome sequence of Corynebacterium casei LMG S-19264T (=DSM 44701T), isolated from a smear-ripened cheese.</title>
        <authorList>
            <consortium name="US DOE Joint Genome Institute (JGI-PGF)"/>
            <person name="Walter F."/>
            <person name="Albersmeier A."/>
            <person name="Kalinowski J."/>
            <person name="Ruckert C."/>
        </authorList>
    </citation>
    <scope>NUCLEOTIDE SEQUENCE</scope>
    <source>
        <strain evidence="5">CGMCC 1.15178</strain>
    </source>
</reference>
<dbReference type="SUPFAM" id="SSF51215">
    <property type="entry name" value="Regulatory protein AraC"/>
    <property type="match status" value="1"/>
</dbReference>
<name>A0A916Z8Z3_9BACL</name>
<accession>A0A916Z8Z3</accession>
<dbReference type="Proteomes" id="UP000612456">
    <property type="component" value="Unassembled WGS sequence"/>
</dbReference>
<evidence type="ECO:0000256" key="3">
    <source>
        <dbReference type="ARBA" id="ARBA00023163"/>
    </source>
</evidence>
<dbReference type="InterPro" id="IPR018062">
    <property type="entry name" value="HTH_AraC-typ_CS"/>
</dbReference>
<keyword evidence="2" id="KW-0238">DNA-binding</keyword>
<evidence type="ECO:0000256" key="1">
    <source>
        <dbReference type="ARBA" id="ARBA00023015"/>
    </source>
</evidence>
<dbReference type="InterPro" id="IPR003313">
    <property type="entry name" value="AraC-bd"/>
</dbReference>
<dbReference type="Pfam" id="PF02311">
    <property type="entry name" value="AraC_binding"/>
    <property type="match status" value="1"/>
</dbReference>
<evidence type="ECO:0000259" key="4">
    <source>
        <dbReference type="PROSITE" id="PS01124"/>
    </source>
</evidence>
<dbReference type="RefSeq" id="WP_188994837.1">
    <property type="nucleotide sequence ID" value="NZ_BMHP01000003.1"/>
</dbReference>
<protein>
    <submittedName>
        <fullName evidence="5">AraC family transcriptional regulator</fullName>
    </submittedName>
</protein>
<dbReference type="InterPro" id="IPR020449">
    <property type="entry name" value="Tscrpt_reg_AraC-type_HTH"/>
</dbReference>
<evidence type="ECO:0000313" key="5">
    <source>
        <dbReference type="EMBL" id="GGD80573.1"/>
    </source>
</evidence>
<dbReference type="SMART" id="SM00342">
    <property type="entry name" value="HTH_ARAC"/>
    <property type="match status" value="1"/>
</dbReference>
<dbReference type="InterPro" id="IPR037923">
    <property type="entry name" value="HTH-like"/>
</dbReference>
<evidence type="ECO:0000313" key="6">
    <source>
        <dbReference type="Proteomes" id="UP000612456"/>
    </source>
</evidence>
<feature type="domain" description="HTH araC/xylS-type" evidence="4">
    <location>
        <begin position="177"/>
        <end position="275"/>
    </location>
</feature>
<comment type="caution">
    <text evidence="5">The sequence shown here is derived from an EMBL/GenBank/DDBJ whole genome shotgun (WGS) entry which is preliminary data.</text>
</comment>
<proteinExistence type="predicted"/>
<dbReference type="GO" id="GO:0043565">
    <property type="term" value="F:sequence-specific DNA binding"/>
    <property type="evidence" value="ECO:0007669"/>
    <property type="project" value="InterPro"/>
</dbReference>
<evidence type="ECO:0000256" key="2">
    <source>
        <dbReference type="ARBA" id="ARBA00023125"/>
    </source>
</evidence>
<organism evidence="5 6">
    <name type="scientific">Paenibacillus nasutitermitis</name>
    <dbReference type="NCBI Taxonomy" id="1652958"/>
    <lineage>
        <taxon>Bacteria</taxon>
        <taxon>Bacillati</taxon>
        <taxon>Bacillota</taxon>
        <taxon>Bacilli</taxon>
        <taxon>Bacillales</taxon>
        <taxon>Paenibacillaceae</taxon>
        <taxon>Paenibacillus</taxon>
    </lineage>
</organism>
<dbReference type="AlphaFoldDB" id="A0A916Z8Z3"/>
<sequence>MAENLEDSADNAYLLHPHSILAGDFEQLDDYKVRRPQGTRDWLLTLTYGGRGSFGFGQERHACEDGDLVLIRPGVPHDYETTAGEKWQFVWAHFLPDPEWMDLLQLPDKKGDLLMLSIEQPVIRERLLTAFRRMVRDSIQGDLQQQRLAKNALEEVVLLIGRYARQFEGGAMDARIRQTLDYLGEHFREPHTIASLAGRVALSSSRFAHLFKQETGDSVIETLLKMRLSYAARLLERTSLSIAQVAEDVGFSDSFYFTKQFTALYGQNPSAYRKSIDYGPSPERSILLNE</sequence>
<dbReference type="PROSITE" id="PS00041">
    <property type="entry name" value="HTH_ARAC_FAMILY_1"/>
    <property type="match status" value="1"/>
</dbReference>
<reference evidence="5" key="2">
    <citation type="submission" date="2020-09" db="EMBL/GenBank/DDBJ databases">
        <authorList>
            <person name="Sun Q."/>
            <person name="Zhou Y."/>
        </authorList>
    </citation>
    <scope>NUCLEOTIDE SEQUENCE</scope>
    <source>
        <strain evidence="5">CGMCC 1.15178</strain>
    </source>
</reference>
<dbReference type="PANTHER" id="PTHR43280">
    <property type="entry name" value="ARAC-FAMILY TRANSCRIPTIONAL REGULATOR"/>
    <property type="match status" value="1"/>
</dbReference>
<dbReference type="PANTHER" id="PTHR43280:SF2">
    <property type="entry name" value="HTH-TYPE TRANSCRIPTIONAL REGULATOR EXSA"/>
    <property type="match status" value="1"/>
</dbReference>
<gene>
    <name evidence="5" type="primary">rhaR</name>
    <name evidence="5" type="ORF">GCM10010911_43380</name>
</gene>
<dbReference type="EMBL" id="BMHP01000003">
    <property type="protein sequence ID" value="GGD80573.1"/>
    <property type="molecule type" value="Genomic_DNA"/>
</dbReference>
<dbReference type="Gene3D" id="2.60.120.280">
    <property type="entry name" value="Regulatory protein AraC"/>
    <property type="match status" value="1"/>
</dbReference>
<dbReference type="Pfam" id="PF12833">
    <property type="entry name" value="HTH_18"/>
    <property type="match status" value="1"/>
</dbReference>
<dbReference type="SUPFAM" id="SSF46689">
    <property type="entry name" value="Homeodomain-like"/>
    <property type="match status" value="2"/>
</dbReference>
<dbReference type="InterPro" id="IPR009057">
    <property type="entry name" value="Homeodomain-like_sf"/>
</dbReference>
<keyword evidence="1" id="KW-0805">Transcription regulation</keyword>
<dbReference type="GO" id="GO:0003700">
    <property type="term" value="F:DNA-binding transcription factor activity"/>
    <property type="evidence" value="ECO:0007669"/>
    <property type="project" value="InterPro"/>
</dbReference>
<dbReference type="InterPro" id="IPR018060">
    <property type="entry name" value="HTH_AraC"/>
</dbReference>